<reference evidence="1" key="1">
    <citation type="submission" date="2014-09" db="EMBL/GenBank/DDBJ databases">
        <authorList>
            <person name="Magalhaes I.L.F."/>
            <person name="Oliveira U."/>
            <person name="Santos F.R."/>
            <person name="Vidigal T.H.D.A."/>
            <person name="Brescovit A.D."/>
            <person name="Santos A.J."/>
        </authorList>
    </citation>
    <scope>NUCLEOTIDE SEQUENCE</scope>
    <source>
        <tissue evidence="1">Shoot tissue taken approximately 20 cm above the soil surface</tissue>
    </source>
</reference>
<name>A0A0A8XZT5_ARUDO</name>
<evidence type="ECO:0000313" key="1">
    <source>
        <dbReference type="EMBL" id="JAD17207.1"/>
    </source>
</evidence>
<organism evidence="1">
    <name type="scientific">Arundo donax</name>
    <name type="common">Giant reed</name>
    <name type="synonym">Donax arundinaceus</name>
    <dbReference type="NCBI Taxonomy" id="35708"/>
    <lineage>
        <taxon>Eukaryota</taxon>
        <taxon>Viridiplantae</taxon>
        <taxon>Streptophyta</taxon>
        <taxon>Embryophyta</taxon>
        <taxon>Tracheophyta</taxon>
        <taxon>Spermatophyta</taxon>
        <taxon>Magnoliopsida</taxon>
        <taxon>Liliopsida</taxon>
        <taxon>Poales</taxon>
        <taxon>Poaceae</taxon>
        <taxon>PACMAD clade</taxon>
        <taxon>Arundinoideae</taxon>
        <taxon>Arundineae</taxon>
        <taxon>Arundo</taxon>
    </lineage>
</organism>
<dbReference type="EMBL" id="GBRH01280688">
    <property type="protein sequence ID" value="JAD17207.1"/>
    <property type="molecule type" value="Transcribed_RNA"/>
</dbReference>
<accession>A0A0A8XZT5</accession>
<dbReference type="AlphaFoldDB" id="A0A0A8XZT5"/>
<sequence>MKIPASYTIPKHVLVNYGNFLKRNHRRAEKINHRRYFSARSKFPYRRTKMNSSRTYKYHHRRRT</sequence>
<protein>
    <submittedName>
        <fullName evidence="1">Uncharacterized protein</fullName>
    </submittedName>
</protein>
<proteinExistence type="predicted"/>
<reference evidence="1" key="2">
    <citation type="journal article" date="2015" name="Data Brief">
        <title>Shoot transcriptome of the giant reed, Arundo donax.</title>
        <authorList>
            <person name="Barrero R.A."/>
            <person name="Guerrero F.D."/>
            <person name="Moolhuijzen P."/>
            <person name="Goolsby J.A."/>
            <person name="Tidwell J."/>
            <person name="Bellgard S.E."/>
            <person name="Bellgard M.I."/>
        </authorList>
    </citation>
    <scope>NUCLEOTIDE SEQUENCE</scope>
    <source>
        <tissue evidence="1">Shoot tissue taken approximately 20 cm above the soil surface</tissue>
    </source>
</reference>